<comment type="caution">
    <text evidence="7">The sequence shown here is derived from an EMBL/GenBank/DDBJ whole genome shotgun (WGS) entry which is preliminary data.</text>
</comment>
<dbReference type="InterPro" id="IPR000330">
    <property type="entry name" value="SNF2_N"/>
</dbReference>
<feature type="compositionally biased region" description="Acidic residues" evidence="4">
    <location>
        <begin position="895"/>
        <end position="908"/>
    </location>
</feature>
<gene>
    <name evidence="7" type="ORF">SO694_00002512</name>
</gene>
<feature type="domain" description="Helicase C-terminal" evidence="6">
    <location>
        <begin position="914"/>
        <end position="1079"/>
    </location>
</feature>
<keyword evidence="1" id="KW-0547">Nucleotide-binding</keyword>
<feature type="compositionally biased region" description="Basic and acidic residues" evidence="4">
    <location>
        <begin position="20"/>
        <end position="56"/>
    </location>
</feature>
<dbReference type="InterPro" id="IPR014001">
    <property type="entry name" value="Helicase_ATP-bd"/>
</dbReference>
<keyword evidence="3" id="KW-0067">ATP-binding</keyword>
<dbReference type="InterPro" id="IPR049100">
    <property type="entry name" value="TAGT"/>
</dbReference>
<feature type="region of interest" description="Disordered" evidence="4">
    <location>
        <begin position="209"/>
        <end position="305"/>
    </location>
</feature>
<keyword evidence="2" id="KW-0378">Hydrolase</keyword>
<dbReference type="Gene3D" id="3.40.50.300">
    <property type="entry name" value="P-loop containing nucleotide triphosphate hydrolases"/>
    <property type="match status" value="1"/>
</dbReference>
<dbReference type="EMBL" id="JBBJCI010000034">
    <property type="protein sequence ID" value="KAK7253778.1"/>
    <property type="molecule type" value="Genomic_DNA"/>
</dbReference>
<dbReference type="SMART" id="SM00490">
    <property type="entry name" value="HELICc"/>
    <property type="match status" value="1"/>
</dbReference>
<evidence type="ECO:0000313" key="8">
    <source>
        <dbReference type="Proteomes" id="UP001363151"/>
    </source>
</evidence>
<dbReference type="Pfam" id="PF20691">
    <property type="entry name" value="TAGT"/>
    <property type="match status" value="1"/>
</dbReference>
<organism evidence="7 8">
    <name type="scientific">Aureococcus anophagefferens</name>
    <name type="common">Harmful bloom alga</name>
    <dbReference type="NCBI Taxonomy" id="44056"/>
    <lineage>
        <taxon>Eukaryota</taxon>
        <taxon>Sar</taxon>
        <taxon>Stramenopiles</taxon>
        <taxon>Ochrophyta</taxon>
        <taxon>Pelagophyceae</taxon>
        <taxon>Pelagomonadales</taxon>
        <taxon>Pelagomonadaceae</taxon>
        <taxon>Aureococcus</taxon>
    </lineage>
</organism>
<dbReference type="InterPro" id="IPR049730">
    <property type="entry name" value="SNF2/RAD54-like_C"/>
</dbReference>
<evidence type="ECO:0000256" key="4">
    <source>
        <dbReference type="SAM" id="MobiDB-lite"/>
    </source>
</evidence>
<evidence type="ECO:0000313" key="7">
    <source>
        <dbReference type="EMBL" id="KAK7253778.1"/>
    </source>
</evidence>
<reference evidence="7 8" key="1">
    <citation type="submission" date="2024-03" db="EMBL/GenBank/DDBJ databases">
        <title>Aureococcus anophagefferens CCMP1851 and Kratosvirus quantuckense: Draft genome of a second virus-susceptible host strain in the model system.</title>
        <authorList>
            <person name="Chase E."/>
            <person name="Truchon A.R."/>
            <person name="Schepens W."/>
            <person name="Wilhelm S.W."/>
        </authorList>
    </citation>
    <scope>NUCLEOTIDE SEQUENCE [LARGE SCALE GENOMIC DNA]</scope>
    <source>
        <strain evidence="7 8">CCMP1851</strain>
    </source>
</reference>
<feature type="compositionally biased region" description="Low complexity" evidence="4">
    <location>
        <begin position="240"/>
        <end position="254"/>
    </location>
</feature>
<name>A0ABR1GDD8_AURAN</name>
<evidence type="ECO:0008006" key="9">
    <source>
        <dbReference type="Google" id="ProtNLM"/>
    </source>
</evidence>
<dbReference type="PANTHER" id="PTHR45626">
    <property type="entry name" value="TRANSCRIPTION TERMINATION FACTOR 2-RELATED"/>
    <property type="match status" value="1"/>
</dbReference>
<evidence type="ECO:0000259" key="5">
    <source>
        <dbReference type="PROSITE" id="PS51192"/>
    </source>
</evidence>
<evidence type="ECO:0000256" key="1">
    <source>
        <dbReference type="ARBA" id="ARBA00022741"/>
    </source>
</evidence>
<dbReference type="InterPro" id="IPR001650">
    <property type="entry name" value="Helicase_C-like"/>
</dbReference>
<feature type="region of interest" description="Disordered" evidence="4">
    <location>
        <begin position="93"/>
        <end position="113"/>
    </location>
</feature>
<dbReference type="Gene3D" id="3.40.50.10810">
    <property type="entry name" value="Tandem AAA-ATPase domain"/>
    <property type="match status" value="1"/>
</dbReference>
<dbReference type="PROSITE" id="PS51194">
    <property type="entry name" value="HELICASE_CTER"/>
    <property type="match status" value="1"/>
</dbReference>
<evidence type="ECO:0000256" key="2">
    <source>
        <dbReference type="ARBA" id="ARBA00022801"/>
    </source>
</evidence>
<sequence>MDAATLVLEPLKRASTSSSRHTDDGRLLRRLPRADARARAREPPGRRTPEIRELKRSSRRPRGSRRPTVIPRNETPPPAVAVRAAVVGGADASVEARPSLARPSATSGRSPRAATGLAPPFKVIFRQRVLDDDAATLEGVGLVEDAAVVVVAAPFKVRARIAGGAGRGRRARTRAVAALKAAIAGAAALTDPFTVIFRQRPLADDAATLADEGFDGDGRRRRRRRARRGRASASRRRTPRSTPTRAPARRSATSSRRRRAARATPRPSSEGGRSTRPRWADLASPGARRRPRGGPGGALRGHGKLVEDLGGSVDCAVSGDRYDAARIGRDRGGCGDRPLALGGHAPGRLRHVWVVVVDPEELEAYASRHPDALFLALPRAGRAVGYARSVAQRVCSVGATACGFYWSVDDNVVRFQKWVATRQGGRAEERPSADFSKYLEALLYAQNLPDAAEYAEIGFLRQRGTAVCVRQAHATNVLSVYKCLLLNNGLLRSKSVAYNPVLSRFEDIALSHAAVAAGLKTLKCYGYSYTAANLQRGGCQGGTRARHARLQRLRSRPCGCASLRFHLRGDHGLTRDDVAEPLARTGPVAPDVEREVRTIVDWVQSWVDRESSDVAGGELVEAGRDAVELGDSAFALADWAPARRCGGVDLAKTTFRSELLPHQWRALEFLRAAETDAACRGAVLGDEPGLGKTVVTLAVLALQDGGSKTLVVAPKSIVLQWIAEAEKHLAVHLGDADARPLDDAADCGFWGAAGRRHVLRVATYAFATRHAARLRGLFDRVVFDEAHCLRNEKTRRHAALLDVARHAPVVHCLTGTPVVNASTDVLSLFRVLGYGGPRPGRAALRGLSARLMLRRRRCDPAPDGGPLVRLPEKREEDVKLCLACLFDADDVAGEEEVDAEDDDDDDDGGGGGDALEAAAARRRQRSTKVGALAVLRRPRVERALVFSRFASFLRAAEAAAAAAGLRTLRIDGAVSLAARQAACERFQRRDARGNVALFITIGAGGEGLNLTAADAVVLCEPYWNEPVEDQAVARAHRIGRARPLDVVRLHIEKTVEVPIAKLKRDKAADAARFLDADDDDDGAADRRAKSRSLSIAQLRVLFDLDDAMDESPDPVASLESAASA</sequence>
<dbReference type="InterPro" id="IPR038718">
    <property type="entry name" value="SNF2-like_sf"/>
</dbReference>
<feature type="domain" description="Helicase ATP-binding" evidence="5">
    <location>
        <begin position="673"/>
        <end position="835"/>
    </location>
</feature>
<dbReference type="InterPro" id="IPR050628">
    <property type="entry name" value="SNF2_RAD54_helicase_TF"/>
</dbReference>
<dbReference type="SUPFAM" id="SSF52540">
    <property type="entry name" value="P-loop containing nucleoside triphosphate hydrolases"/>
    <property type="match status" value="2"/>
</dbReference>
<dbReference type="InterPro" id="IPR027417">
    <property type="entry name" value="P-loop_NTPase"/>
</dbReference>
<dbReference type="Pfam" id="PF00176">
    <property type="entry name" value="SNF2-rel_dom"/>
    <property type="match status" value="1"/>
</dbReference>
<feature type="compositionally biased region" description="Basic residues" evidence="4">
    <location>
        <begin position="219"/>
        <end position="239"/>
    </location>
</feature>
<dbReference type="Pfam" id="PF00271">
    <property type="entry name" value="Helicase_C"/>
    <property type="match status" value="1"/>
</dbReference>
<evidence type="ECO:0000259" key="6">
    <source>
        <dbReference type="PROSITE" id="PS51194"/>
    </source>
</evidence>
<feature type="region of interest" description="Disordered" evidence="4">
    <location>
        <begin position="895"/>
        <end position="922"/>
    </location>
</feature>
<evidence type="ECO:0000256" key="3">
    <source>
        <dbReference type="ARBA" id="ARBA00022840"/>
    </source>
</evidence>
<accession>A0ABR1GDD8</accession>
<dbReference type="Proteomes" id="UP001363151">
    <property type="component" value="Unassembled WGS sequence"/>
</dbReference>
<feature type="region of interest" description="Disordered" evidence="4">
    <location>
        <begin position="1"/>
        <end position="77"/>
    </location>
</feature>
<keyword evidence="8" id="KW-1185">Reference proteome</keyword>
<dbReference type="CDD" id="cd18793">
    <property type="entry name" value="SF2_C_SNF"/>
    <property type="match status" value="1"/>
</dbReference>
<dbReference type="SMART" id="SM00487">
    <property type="entry name" value="DEXDc"/>
    <property type="match status" value="1"/>
</dbReference>
<proteinExistence type="predicted"/>
<dbReference type="PROSITE" id="PS51192">
    <property type="entry name" value="HELICASE_ATP_BIND_1"/>
    <property type="match status" value="1"/>
</dbReference>
<protein>
    <recommendedName>
        <fullName evidence="9">Helicase</fullName>
    </recommendedName>
</protein>